<comment type="caution">
    <text evidence="2">The sequence shown here is derived from an EMBL/GenBank/DDBJ whole genome shotgun (WGS) entry which is preliminary data.</text>
</comment>
<keyword evidence="3" id="KW-1185">Reference proteome</keyword>
<accession>A0AAV3ZRA3</accession>
<evidence type="ECO:0000313" key="3">
    <source>
        <dbReference type="Proteomes" id="UP000735302"/>
    </source>
</evidence>
<evidence type="ECO:0000313" key="2">
    <source>
        <dbReference type="EMBL" id="GFN98269.1"/>
    </source>
</evidence>
<dbReference type="AlphaFoldDB" id="A0AAV3ZRA3"/>
<sequence>MDPFQHQGETTERGEKDVRNQLHEDSHPNGFGPDLSNDCEADDSFIPQIPEQREEEDLGLEDEDQAEEAADFNNGNVDNEEQEKEVMENYQDDAAVSHPEQDEREHSEVGESGNVEGQYTAPPQDQQWPGDSFPVDHSPQPDPSVTPQMVEPAQSEMVPSDNKNEDPPMAEAAMVAQYPVHGEAPTAQGEDAPAMTNSPAKDQRPAGSSTPRTLKEKISASESK</sequence>
<evidence type="ECO:0000256" key="1">
    <source>
        <dbReference type="SAM" id="MobiDB-lite"/>
    </source>
</evidence>
<dbReference type="EMBL" id="BLXT01002841">
    <property type="protein sequence ID" value="GFN98269.1"/>
    <property type="molecule type" value="Genomic_DNA"/>
</dbReference>
<feature type="compositionally biased region" description="Acidic residues" evidence="1">
    <location>
        <begin position="53"/>
        <end position="70"/>
    </location>
</feature>
<feature type="compositionally biased region" description="Polar residues" evidence="1">
    <location>
        <begin position="195"/>
        <end position="212"/>
    </location>
</feature>
<feature type="region of interest" description="Disordered" evidence="1">
    <location>
        <begin position="1"/>
        <end position="224"/>
    </location>
</feature>
<feature type="compositionally biased region" description="Basic and acidic residues" evidence="1">
    <location>
        <begin position="9"/>
        <end position="27"/>
    </location>
</feature>
<feature type="compositionally biased region" description="Polar residues" evidence="1">
    <location>
        <begin position="115"/>
        <end position="129"/>
    </location>
</feature>
<name>A0AAV3ZRA3_9GAST</name>
<proteinExistence type="predicted"/>
<protein>
    <submittedName>
        <fullName evidence="2">Uncharacterized protein</fullName>
    </submittedName>
</protein>
<gene>
    <name evidence="2" type="ORF">PoB_002477500</name>
</gene>
<feature type="compositionally biased region" description="Basic and acidic residues" evidence="1">
    <location>
        <begin position="99"/>
        <end position="109"/>
    </location>
</feature>
<organism evidence="2 3">
    <name type="scientific">Plakobranchus ocellatus</name>
    <dbReference type="NCBI Taxonomy" id="259542"/>
    <lineage>
        <taxon>Eukaryota</taxon>
        <taxon>Metazoa</taxon>
        <taxon>Spiralia</taxon>
        <taxon>Lophotrochozoa</taxon>
        <taxon>Mollusca</taxon>
        <taxon>Gastropoda</taxon>
        <taxon>Heterobranchia</taxon>
        <taxon>Euthyneura</taxon>
        <taxon>Panpulmonata</taxon>
        <taxon>Sacoglossa</taxon>
        <taxon>Placobranchoidea</taxon>
        <taxon>Plakobranchidae</taxon>
        <taxon>Plakobranchus</taxon>
    </lineage>
</organism>
<feature type="compositionally biased region" description="Basic and acidic residues" evidence="1">
    <location>
        <begin position="213"/>
        <end position="224"/>
    </location>
</feature>
<dbReference type="Proteomes" id="UP000735302">
    <property type="component" value="Unassembled WGS sequence"/>
</dbReference>
<reference evidence="2 3" key="1">
    <citation type="journal article" date="2021" name="Elife">
        <title>Chloroplast acquisition without the gene transfer in kleptoplastic sea slugs, Plakobranchus ocellatus.</title>
        <authorList>
            <person name="Maeda T."/>
            <person name="Takahashi S."/>
            <person name="Yoshida T."/>
            <person name="Shimamura S."/>
            <person name="Takaki Y."/>
            <person name="Nagai Y."/>
            <person name="Toyoda A."/>
            <person name="Suzuki Y."/>
            <person name="Arimoto A."/>
            <person name="Ishii H."/>
            <person name="Satoh N."/>
            <person name="Nishiyama T."/>
            <person name="Hasebe M."/>
            <person name="Maruyama T."/>
            <person name="Minagawa J."/>
            <person name="Obokata J."/>
            <person name="Shigenobu S."/>
        </authorList>
    </citation>
    <scope>NUCLEOTIDE SEQUENCE [LARGE SCALE GENOMIC DNA]</scope>
</reference>